<proteinExistence type="predicted"/>
<dbReference type="Pfam" id="PF22558">
    <property type="entry name" value="REase-ARP"/>
    <property type="match status" value="1"/>
</dbReference>
<evidence type="ECO:0000313" key="1">
    <source>
        <dbReference type="EMBL" id="CUN95940.1"/>
    </source>
</evidence>
<dbReference type="AlphaFoldDB" id="A0A174B874"/>
<accession>A0A174B874</accession>
<evidence type="ECO:0000313" key="2">
    <source>
        <dbReference type="Proteomes" id="UP000095517"/>
    </source>
</evidence>
<gene>
    <name evidence="1" type="ORF">ERS852397_01110</name>
</gene>
<name>A0A174B874_9BACE</name>
<dbReference type="InterPro" id="IPR054333">
    <property type="entry name" value="REase-ARP-assoc"/>
</dbReference>
<reference evidence="1 2" key="1">
    <citation type="submission" date="2015-09" db="EMBL/GenBank/DDBJ databases">
        <authorList>
            <consortium name="Pathogen Informatics"/>
        </authorList>
    </citation>
    <scope>NUCLEOTIDE SEQUENCE [LARGE SCALE GENOMIC DNA]</scope>
    <source>
        <strain evidence="1 2">2789STDY5608840</strain>
    </source>
</reference>
<dbReference type="Proteomes" id="UP000095517">
    <property type="component" value="Unassembled WGS sequence"/>
</dbReference>
<protein>
    <recommendedName>
        <fullName evidence="3">Restriction endonuclease</fullName>
    </recommendedName>
</protein>
<dbReference type="EMBL" id="CYZH01000005">
    <property type="protein sequence ID" value="CUN95940.1"/>
    <property type="molecule type" value="Genomic_DNA"/>
</dbReference>
<organism evidence="1 2">
    <name type="scientific">Bacteroides finegoldii</name>
    <dbReference type="NCBI Taxonomy" id="338188"/>
    <lineage>
        <taxon>Bacteria</taxon>
        <taxon>Pseudomonadati</taxon>
        <taxon>Bacteroidota</taxon>
        <taxon>Bacteroidia</taxon>
        <taxon>Bacteroidales</taxon>
        <taxon>Bacteroidaceae</taxon>
        <taxon>Bacteroides</taxon>
    </lineage>
</organism>
<sequence>MNGLDFIKSKQQSWAKRKNFNLLGGTIPNKGEKNYLYSLADNLFEPLSKENLDSYNSGDGNETKDSKTRLAKMKALHSSSAIVVNLFQYWQGKDVCPILNVCKLTSRTTKVGYLIKNVGSVSPEKIPIIPSPLNYEIKFEEQFEISEDKSQFPHSPNIDVVIYTPLSTIGIESKFTEPYSSRKHKGLKQKYVENLSFWNGLPNLYELAKEISPDDTKFQYLDAAQLIKHILGLKKNSDEYNANLVQKHHFVEGKRNLILKRNFHLLYLWYDVIGKEGSKHRKEIEQFAEIAKKDNIKFSHITYQEVIAKLLKEFYNGNESYCNYLTDRYL</sequence>
<dbReference type="STRING" id="338188.ERS852397_01110"/>
<dbReference type="RefSeq" id="WP_055278646.1">
    <property type="nucleotide sequence ID" value="NZ_CABIXA010000005.1"/>
</dbReference>
<evidence type="ECO:0008006" key="3">
    <source>
        <dbReference type="Google" id="ProtNLM"/>
    </source>
</evidence>